<dbReference type="InterPro" id="IPR006574">
    <property type="entry name" value="PRY"/>
</dbReference>
<accession>A0ABQ7TAU8</accession>
<comment type="function">
    <text evidence="3">Neurotoxin that produces dose-dependent hypolocomotion and hyperalgesia in mice. May directly act on the central nervous system, as it is 6500-fold more potent when administered intracerebroventricularly than intraperitoneal.</text>
</comment>
<dbReference type="InterPro" id="IPR004020">
    <property type="entry name" value="DAPIN"/>
</dbReference>
<keyword evidence="7" id="KW-1185">Reference proteome</keyword>
<evidence type="ECO:0000256" key="2">
    <source>
        <dbReference type="ARBA" id="ARBA00022699"/>
    </source>
</evidence>
<protein>
    <submittedName>
        <fullName evidence="6">Uncharacterized protein</fullName>
    </submittedName>
</protein>
<organism evidence="6 7">
    <name type="scientific">Phrynosoma platyrhinos</name>
    <name type="common">Desert horned lizard</name>
    <dbReference type="NCBI Taxonomy" id="52577"/>
    <lineage>
        <taxon>Eukaryota</taxon>
        <taxon>Metazoa</taxon>
        <taxon>Chordata</taxon>
        <taxon>Craniata</taxon>
        <taxon>Vertebrata</taxon>
        <taxon>Euteleostomi</taxon>
        <taxon>Lepidosauria</taxon>
        <taxon>Squamata</taxon>
        <taxon>Bifurcata</taxon>
        <taxon>Unidentata</taxon>
        <taxon>Episquamata</taxon>
        <taxon>Toxicofera</taxon>
        <taxon>Iguania</taxon>
        <taxon>Phrynosomatidae</taxon>
        <taxon>Phrynosomatinae</taxon>
        <taxon>Phrynosoma</taxon>
    </lineage>
</organism>
<dbReference type="SUPFAM" id="SSF47986">
    <property type="entry name" value="DEATH domain"/>
    <property type="match status" value="1"/>
</dbReference>
<reference evidence="6 7" key="1">
    <citation type="journal article" date="2022" name="Gigascience">
        <title>A chromosome-level genome assembly and annotation of the desert horned lizard, Phrynosoma platyrhinos, provides insight into chromosomal rearrangements among reptiles.</title>
        <authorList>
            <person name="Koochekian N."/>
            <person name="Ascanio A."/>
            <person name="Farleigh K."/>
            <person name="Card D.C."/>
            <person name="Schield D.R."/>
            <person name="Castoe T.A."/>
            <person name="Jezkova T."/>
        </authorList>
    </citation>
    <scope>NUCLEOTIDE SEQUENCE [LARGE SCALE GENOMIC DNA]</scope>
    <source>
        <strain evidence="6">NK-2021</strain>
    </source>
</reference>
<dbReference type="PRINTS" id="PR01407">
    <property type="entry name" value="BUTYPHLNCDUF"/>
</dbReference>
<dbReference type="PROSITE" id="PS50188">
    <property type="entry name" value="B302_SPRY"/>
    <property type="match status" value="1"/>
</dbReference>
<dbReference type="EMBL" id="JAIPUX010000521">
    <property type="protein sequence ID" value="KAH0626662.1"/>
    <property type="molecule type" value="Genomic_DNA"/>
</dbReference>
<dbReference type="CDD" id="cd08321">
    <property type="entry name" value="Pyrin_ASC-like"/>
    <property type="match status" value="1"/>
</dbReference>
<dbReference type="Pfam" id="PF02758">
    <property type="entry name" value="PYRIN"/>
    <property type="match status" value="1"/>
</dbReference>
<dbReference type="SUPFAM" id="SSF49899">
    <property type="entry name" value="Concanavalin A-like lectins/glucanases"/>
    <property type="match status" value="1"/>
</dbReference>
<evidence type="ECO:0000313" key="6">
    <source>
        <dbReference type="EMBL" id="KAH0626662.1"/>
    </source>
</evidence>
<dbReference type="InterPro" id="IPR013320">
    <property type="entry name" value="ConA-like_dom_sf"/>
</dbReference>
<dbReference type="InterPro" id="IPR003877">
    <property type="entry name" value="SPRY_dom"/>
</dbReference>
<dbReference type="Pfam" id="PF00622">
    <property type="entry name" value="SPRY"/>
    <property type="match status" value="1"/>
</dbReference>
<sequence length="299" mass="34831">MSNSVRCKLVDYIDDLLQEEFKKFKMHLEEYPVEEGYKPIRRSKTEKADATEIARLMVWAYEEAKALQMAVNIFERINRKDLSERVRREMPSYFRQYTKPLTKEEERRKNEKICSNLYDKFLGTEKKVEVTLDPKTAYPALVLSEDRKSVHLGSHAQPLPDNPERFRFTPCVLGAEGIDSGTVEWVVEVGKAKSWAIGAVRKSIDRKGSPYLTATEGCWLLKLNGGEYEASTTPSTILPLWKCPQRIKIQLKYDFDTLTFYDAKSMERLFTFNYPFSEVIFPFFQVWDTEIPLKICPCD</sequence>
<keyword evidence="2" id="KW-0528">Neurotoxin</keyword>
<dbReference type="SMART" id="SM00449">
    <property type="entry name" value="SPRY"/>
    <property type="match status" value="1"/>
</dbReference>
<evidence type="ECO:0000256" key="1">
    <source>
        <dbReference type="ARBA" id="ARBA00009651"/>
    </source>
</evidence>
<evidence type="ECO:0000313" key="7">
    <source>
        <dbReference type="Proteomes" id="UP000826234"/>
    </source>
</evidence>
<gene>
    <name evidence="6" type="ORF">JD844_001756</name>
</gene>
<dbReference type="InterPro" id="IPR003879">
    <property type="entry name" value="Butyrophylin_SPRY"/>
</dbReference>
<dbReference type="PROSITE" id="PS50824">
    <property type="entry name" value="DAPIN"/>
    <property type="match status" value="1"/>
</dbReference>
<feature type="domain" description="B30.2/SPRY" evidence="4">
    <location>
        <begin position="110"/>
        <end position="299"/>
    </location>
</feature>
<dbReference type="PANTHER" id="PTHR24103">
    <property type="entry name" value="E3 UBIQUITIN-PROTEIN LIGASE TRIM"/>
    <property type="match status" value="1"/>
</dbReference>
<dbReference type="SMART" id="SM01289">
    <property type="entry name" value="PYRIN"/>
    <property type="match status" value="1"/>
</dbReference>
<dbReference type="Pfam" id="PF13765">
    <property type="entry name" value="PRY"/>
    <property type="match status" value="1"/>
</dbReference>
<dbReference type="Proteomes" id="UP000826234">
    <property type="component" value="Unassembled WGS sequence"/>
</dbReference>
<evidence type="ECO:0000256" key="3">
    <source>
        <dbReference type="ARBA" id="ARBA00034460"/>
    </source>
</evidence>
<comment type="similarity">
    <text evidence="1">Belongs to the ohanin/vespryn family.</text>
</comment>
<comment type="caution">
    <text evidence="6">The sequence shown here is derived from an EMBL/GenBank/DDBJ whole genome shotgun (WGS) entry which is preliminary data.</text>
</comment>
<name>A0ABQ7TAU8_PHRPL</name>
<feature type="domain" description="Pyrin" evidence="5">
    <location>
        <begin position="1"/>
        <end position="92"/>
    </location>
</feature>
<keyword evidence="2" id="KW-0800">Toxin</keyword>
<dbReference type="InterPro" id="IPR050143">
    <property type="entry name" value="TRIM/RBCC"/>
</dbReference>
<evidence type="ECO:0000259" key="5">
    <source>
        <dbReference type="PROSITE" id="PS50824"/>
    </source>
</evidence>
<dbReference type="InterPro" id="IPR043136">
    <property type="entry name" value="B30.2/SPRY_sf"/>
</dbReference>
<dbReference type="InterPro" id="IPR001870">
    <property type="entry name" value="B30.2/SPRY"/>
</dbReference>
<proteinExistence type="inferred from homology"/>
<evidence type="ECO:0000259" key="4">
    <source>
        <dbReference type="PROSITE" id="PS50188"/>
    </source>
</evidence>
<dbReference type="Gene3D" id="1.10.533.10">
    <property type="entry name" value="Death Domain, Fas"/>
    <property type="match status" value="1"/>
</dbReference>
<dbReference type="InterPro" id="IPR011029">
    <property type="entry name" value="DEATH-like_dom_sf"/>
</dbReference>
<dbReference type="SMART" id="SM00589">
    <property type="entry name" value="PRY"/>
    <property type="match status" value="1"/>
</dbReference>
<dbReference type="Gene3D" id="2.60.120.920">
    <property type="match status" value="1"/>
</dbReference>